<keyword evidence="7" id="KW-1185">Reference proteome</keyword>
<feature type="signal peptide" evidence="4">
    <location>
        <begin position="1"/>
        <end position="19"/>
    </location>
</feature>
<dbReference type="AlphaFoldDB" id="K6C3K9"/>
<evidence type="ECO:0000313" key="6">
    <source>
        <dbReference type="EMBL" id="EKN65730.1"/>
    </source>
</evidence>
<dbReference type="PROSITE" id="PS51257">
    <property type="entry name" value="PROKAR_LIPOPROTEIN"/>
    <property type="match status" value="1"/>
</dbReference>
<evidence type="ECO:0000256" key="1">
    <source>
        <dbReference type="ARBA" id="ARBA00008814"/>
    </source>
</evidence>
<dbReference type="eggNOG" id="COG0614">
    <property type="taxonomic scope" value="Bacteria"/>
</dbReference>
<dbReference type="InterPro" id="IPR050902">
    <property type="entry name" value="ABC_Transporter_SBP"/>
</dbReference>
<organism evidence="6 7">
    <name type="scientific">Neobacillus bataviensis LMG 21833</name>
    <dbReference type="NCBI Taxonomy" id="1117379"/>
    <lineage>
        <taxon>Bacteria</taxon>
        <taxon>Bacillati</taxon>
        <taxon>Bacillota</taxon>
        <taxon>Bacilli</taxon>
        <taxon>Bacillales</taxon>
        <taxon>Bacillaceae</taxon>
        <taxon>Neobacillus</taxon>
    </lineage>
</organism>
<keyword evidence="3" id="KW-0175">Coiled coil</keyword>
<feature type="coiled-coil region" evidence="3">
    <location>
        <begin position="172"/>
        <end position="199"/>
    </location>
</feature>
<evidence type="ECO:0000256" key="2">
    <source>
        <dbReference type="ARBA" id="ARBA00022729"/>
    </source>
</evidence>
<dbReference type="PANTHER" id="PTHR30535:SF34">
    <property type="entry name" value="MOLYBDATE-BINDING PROTEIN MOLA"/>
    <property type="match status" value="1"/>
</dbReference>
<evidence type="ECO:0000256" key="3">
    <source>
        <dbReference type="SAM" id="Coils"/>
    </source>
</evidence>
<name>K6C3K9_9BACI</name>
<dbReference type="PANTHER" id="PTHR30535">
    <property type="entry name" value="VITAMIN B12-BINDING PROTEIN"/>
    <property type="match status" value="1"/>
</dbReference>
<feature type="domain" description="Fe/B12 periplasmic-binding" evidence="5">
    <location>
        <begin position="64"/>
        <end position="319"/>
    </location>
</feature>
<dbReference type="OrthoDB" id="9816357at2"/>
<keyword evidence="2 4" id="KW-0732">Signal</keyword>
<accession>K6C3K9</accession>
<proteinExistence type="inferred from homology"/>
<dbReference type="SUPFAM" id="SSF53807">
    <property type="entry name" value="Helical backbone' metal receptor"/>
    <property type="match status" value="1"/>
</dbReference>
<evidence type="ECO:0000256" key="4">
    <source>
        <dbReference type="SAM" id="SignalP"/>
    </source>
</evidence>
<evidence type="ECO:0000259" key="5">
    <source>
        <dbReference type="PROSITE" id="PS50983"/>
    </source>
</evidence>
<dbReference type="EMBL" id="AJLS01000127">
    <property type="protein sequence ID" value="EKN65730.1"/>
    <property type="molecule type" value="Genomic_DNA"/>
</dbReference>
<dbReference type="Pfam" id="PF01497">
    <property type="entry name" value="Peripla_BP_2"/>
    <property type="match status" value="1"/>
</dbReference>
<dbReference type="STRING" id="1117379.BABA_19096"/>
<dbReference type="FunFam" id="3.40.50.1980:FF:000035">
    <property type="entry name" value="Iron ABC transporter substrate-binding protein"/>
    <property type="match status" value="1"/>
</dbReference>
<dbReference type="Proteomes" id="UP000006316">
    <property type="component" value="Unassembled WGS sequence"/>
</dbReference>
<comment type="similarity">
    <text evidence="1">Belongs to the bacterial solute-binding protein 8 family.</text>
</comment>
<dbReference type="CDD" id="cd01143">
    <property type="entry name" value="YvrC"/>
    <property type="match status" value="1"/>
</dbReference>
<dbReference type="InterPro" id="IPR002491">
    <property type="entry name" value="ABC_transptr_periplasmic_BD"/>
</dbReference>
<dbReference type="Gene3D" id="3.40.50.1980">
    <property type="entry name" value="Nitrogenase molybdenum iron protein domain"/>
    <property type="match status" value="2"/>
</dbReference>
<protein>
    <submittedName>
        <fullName evidence="6">Periplasmic binding protein</fullName>
    </submittedName>
</protein>
<reference evidence="6 7" key="1">
    <citation type="journal article" date="2012" name="Front. Microbiol.">
        <title>Redundancy and modularity in membrane-associated dissimilatory nitrate reduction in Bacillus.</title>
        <authorList>
            <person name="Heylen K."/>
            <person name="Keltjens J."/>
        </authorList>
    </citation>
    <scope>NUCLEOTIDE SEQUENCE [LARGE SCALE GENOMIC DNA]</scope>
    <source>
        <strain evidence="7">LMG 21833T</strain>
    </source>
</reference>
<dbReference type="GO" id="GO:0071281">
    <property type="term" value="P:cellular response to iron ion"/>
    <property type="evidence" value="ECO:0007669"/>
    <property type="project" value="TreeGrafter"/>
</dbReference>
<dbReference type="PATRIC" id="fig|1117379.3.peg.3955"/>
<dbReference type="InterPro" id="IPR054828">
    <property type="entry name" value="Vit_B12_bind_prot"/>
</dbReference>
<comment type="caution">
    <text evidence="6">The sequence shown here is derived from an EMBL/GenBank/DDBJ whole genome shotgun (WGS) entry which is preliminary data.</text>
</comment>
<dbReference type="RefSeq" id="WP_007086812.1">
    <property type="nucleotide sequence ID" value="NZ_AJLS01000127.1"/>
</dbReference>
<feature type="chain" id="PRO_5039579870" evidence="4">
    <location>
        <begin position="20"/>
        <end position="321"/>
    </location>
</feature>
<dbReference type="NCBIfam" id="NF038402">
    <property type="entry name" value="TroA_like"/>
    <property type="match status" value="1"/>
</dbReference>
<sequence>MKKIYSLLLIVLLTIGALAGCVEKKEQVKEENKANVEKKTEAAFPVTIKDAIGNEVDLEKKPEKIVSLIPSNTEIAYALGAGKEIVGVSDFDNYPEEVTKKEKIGGMEVNLEKIISLQPNLVLAHASTAHNSEAGLQQLKDAGIAVLVVNDAQNFDQVFDSISMIGKATGETKKADELVKGMKDKLAEIKEKAKDIKEKKTVFVEVSPAPDIFTTGKNTFMNEMLTVINAENLADDQEGWIQLDQEEIIKRNPDVIITTYGGYEKEKPADQVLSRKGWENVNAVKNKQVIDVDSDRVTRSGPRIVEGVEDLAKAVYPEVFK</sequence>
<dbReference type="PROSITE" id="PS50983">
    <property type="entry name" value="FE_B12_PBP"/>
    <property type="match status" value="1"/>
</dbReference>
<gene>
    <name evidence="6" type="ORF">BABA_19096</name>
</gene>
<evidence type="ECO:0000313" key="7">
    <source>
        <dbReference type="Proteomes" id="UP000006316"/>
    </source>
</evidence>